<dbReference type="EMBL" id="LR593886">
    <property type="protein sequence ID" value="VTR91121.1"/>
    <property type="molecule type" value="Genomic_DNA"/>
</dbReference>
<sequence length="296" mass="31091">MTRQSGYRRDGFTLIELLVVISIIAVLVALTTAAVMRGREAVVRADNGWRMEQVTVATNMFCTSAALGQPGNLPPAPFVLKPTYSINEPEAIYLKRIFPNLPVTGGGTTLSVAGLPSTPITLADGNQVAVFFLTGGELMQYQGFSTNGQQPFTPKSASAPDEQRIGPFLQLKANMYSVAPAGITSPTLPANGASWLLDPYGVPYAIFLAGPKGAYLTSAGAAQSFTVTTPTGTSTVNTYYRGSSPVKYENPKTLQIISAGPNKLFGKGQEWSSPATGAGEDDKSNFSTAVIGAGPQ</sequence>
<dbReference type="SUPFAM" id="SSF54523">
    <property type="entry name" value="Pili subunits"/>
    <property type="match status" value="1"/>
</dbReference>
<evidence type="ECO:0000313" key="3">
    <source>
        <dbReference type="EMBL" id="VTR91121.1"/>
    </source>
</evidence>
<evidence type="ECO:0000256" key="2">
    <source>
        <dbReference type="SAM" id="Phobius"/>
    </source>
</evidence>
<keyword evidence="4" id="KW-1185">Reference proteome</keyword>
<feature type="transmembrane region" description="Helical" evidence="2">
    <location>
        <begin position="12"/>
        <end position="36"/>
    </location>
</feature>
<dbReference type="InterPro" id="IPR012902">
    <property type="entry name" value="N_methyl_site"/>
</dbReference>
<proteinExistence type="predicted"/>
<dbReference type="Pfam" id="PF07963">
    <property type="entry name" value="N_methyl"/>
    <property type="match status" value="1"/>
</dbReference>
<dbReference type="InterPro" id="IPR045584">
    <property type="entry name" value="Pilin-like"/>
</dbReference>
<keyword evidence="2" id="KW-0812">Transmembrane</keyword>
<gene>
    <name evidence="3" type="ORF">SOIL9_65930</name>
</gene>
<feature type="region of interest" description="Disordered" evidence="1">
    <location>
        <begin position="267"/>
        <end position="296"/>
    </location>
</feature>
<evidence type="ECO:0000256" key="1">
    <source>
        <dbReference type="SAM" id="MobiDB-lite"/>
    </source>
</evidence>
<dbReference type="NCBIfam" id="TIGR02532">
    <property type="entry name" value="IV_pilin_GFxxxE"/>
    <property type="match status" value="1"/>
</dbReference>
<organism evidence="3 4">
    <name type="scientific">Gemmata massiliana</name>
    <dbReference type="NCBI Taxonomy" id="1210884"/>
    <lineage>
        <taxon>Bacteria</taxon>
        <taxon>Pseudomonadati</taxon>
        <taxon>Planctomycetota</taxon>
        <taxon>Planctomycetia</taxon>
        <taxon>Gemmatales</taxon>
        <taxon>Gemmataceae</taxon>
        <taxon>Gemmata</taxon>
    </lineage>
</organism>
<dbReference type="RefSeq" id="WP_197909445.1">
    <property type="nucleotide sequence ID" value="NZ_LR593886.1"/>
</dbReference>
<name>A0A6P2CQB0_9BACT</name>
<reference evidence="3 4" key="1">
    <citation type="submission" date="2019-05" db="EMBL/GenBank/DDBJ databases">
        <authorList>
            <consortium name="Science for Life Laboratories"/>
        </authorList>
    </citation>
    <scope>NUCLEOTIDE SEQUENCE [LARGE SCALE GENOMIC DNA]</scope>
    <source>
        <strain evidence="3">Soil9</strain>
    </source>
</reference>
<dbReference type="Gene3D" id="3.30.700.10">
    <property type="entry name" value="Glycoprotein, Type 4 Pilin"/>
    <property type="match status" value="1"/>
</dbReference>
<protein>
    <recommendedName>
        <fullName evidence="5">Prepilin-type N-terminal cleavage/methylation domain-containing protein</fullName>
    </recommendedName>
</protein>
<dbReference type="Proteomes" id="UP000464178">
    <property type="component" value="Chromosome"/>
</dbReference>
<evidence type="ECO:0008006" key="5">
    <source>
        <dbReference type="Google" id="ProtNLM"/>
    </source>
</evidence>
<keyword evidence="2" id="KW-1133">Transmembrane helix</keyword>
<evidence type="ECO:0000313" key="4">
    <source>
        <dbReference type="Proteomes" id="UP000464178"/>
    </source>
</evidence>
<keyword evidence="2" id="KW-0472">Membrane</keyword>
<dbReference type="AlphaFoldDB" id="A0A6P2CQB0"/>
<accession>A0A6P2CQB0</accession>
<dbReference type="KEGG" id="gms:SOIL9_65930"/>